<accession>A0A3B1J7H9</accession>
<dbReference type="GeneTree" id="ENSGT00950000183167"/>
<reference evidence="9" key="4">
    <citation type="submission" date="2025-09" db="UniProtKB">
        <authorList>
            <consortium name="Ensembl"/>
        </authorList>
    </citation>
    <scope>IDENTIFICATION</scope>
</reference>
<evidence type="ECO:0000313" key="10">
    <source>
        <dbReference type="Proteomes" id="UP000018467"/>
    </source>
</evidence>
<keyword evidence="5" id="KW-0496">Mitochondrion</keyword>
<dbReference type="Proteomes" id="UP000018467">
    <property type="component" value="Unassembled WGS sequence"/>
</dbReference>
<dbReference type="GO" id="GO:0005743">
    <property type="term" value="C:mitochondrial inner membrane"/>
    <property type="evidence" value="ECO:0007669"/>
    <property type="project" value="UniProtKB-SubCell"/>
</dbReference>
<dbReference type="InParanoid" id="A0A3B1J7H9"/>
<evidence type="ECO:0000256" key="4">
    <source>
        <dbReference type="ARBA" id="ARBA00022989"/>
    </source>
</evidence>
<keyword evidence="2 7" id="KW-0812">Transmembrane</keyword>
<evidence type="ECO:0000256" key="5">
    <source>
        <dbReference type="ARBA" id="ARBA00023128"/>
    </source>
</evidence>
<keyword evidence="10" id="KW-1185">Reference proteome</keyword>
<sequence>MALPCMTVCSRASVAVLCGIRAPAGFYTRTPAAALCLVRQYSPSQARHGIGRNIVSKLKWANEKYERFLQRRFPRFYVLYHTFMKGFRLLFQDAKEIRRIKTRMITNNIDYNKLPYREMEKLRQVRKDMIKAIPLVIISIPPFANYLVFVLMYLFPRQLLIRHFWTPQQLLEFQAVYHKQRAQHHQAVLSGLERTAPSVQDNRLRSHLLNLCSKVQSGAHPVVSDIHAVRPLFSGPPFGIRRMYSDQMHYCNVFFSQRYLTQPLSIRLDALIMYFFQACYVRGLNVERLNPAQCRDWLTQWLQFSSYLKESETSLYLHSMVLLTVNYLKPPRS</sequence>
<dbReference type="PANTHER" id="PTHR14009:SF13">
    <property type="entry name" value="LETM1 DOMAIN-CONTAINING PROTEIN 1"/>
    <property type="match status" value="1"/>
</dbReference>
<dbReference type="InterPro" id="IPR044202">
    <property type="entry name" value="LETM1/MDM38-like"/>
</dbReference>
<feature type="domain" description="Letm1 RBD" evidence="8">
    <location>
        <begin position="277"/>
        <end position="322"/>
    </location>
</feature>
<feature type="transmembrane region" description="Helical" evidence="7">
    <location>
        <begin position="132"/>
        <end position="155"/>
    </location>
</feature>
<evidence type="ECO:0000256" key="6">
    <source>
        <dbReference type="ARBA" id="ARBA00023136"/>
    </source>
</evidence>
<evidence type="ECO:0000256" key="7">
    <source>
        <dbReference type="SAM" id="Phobius"/>
    </source>
</evidence>
<evidence type="ECO:0000256" key="2">
    <source>
        <dbReference type="ARBA" id="ARBA00022692"/>
    </source>
</evidence>
<dbReference type="PANTHER" id="PTHR14009">
    <property type="entry name" value="LEUCINE ZIPPER-EF-HAND CONTAINING TRANSMEMBRANE PROTEIN"/>
    <property type="match status" value="1"/>
</dbReference>
<feature type="domain" description="Letm1 RBD" evidence="8">
    <location>
        <begin position="114"/>
        <end position="253"/>
    </location>
</feature>
<keyword evidence="6 7" id="KW-0472">Membrane</keyword>
<proteinExistence type="predicted"/>
<evidence type="ECO:0000256" key="1">
    <source>
        <dbReference type="ARBA" id="ARBA00004434"/>
    </source>
</evidence>
<dbReference type="GO" id="GO:0030003">
    <property type="term" value="P:intracellular monoatomic cation homeostasis"/>
    <property type="evidence" value="ECO:0007669"/>
    <property type="project" value="TreeGrafter"/>
</dbReference>
<dbReference type="InterPro" id="IPR033122">
    <property type="entry name" value="LETM1-like_RBD"/>
</dbReference>
<protein>
    <submittedName>
        <fullName evidence="9">LETM1 domain containing 1</fullName>
    </submittedName>
</protein>
<keyword evidence="4 7" id="KW-1133">Transmembrane helix</keyword>
<name>A0A3B1J7H9_ASTMX</name>
<reference evidence="10" key="2">
    <citation type="journal article" date="2014" name="Nat. Commun.">
        <title>The cavefish genome reveals candidate genes for eye loss.</title>
        <authorList>
            <person name="McGaugh S.E."/>
            <person name="Gross J.B."/>
            <person name="Aken B."/>
            <person name="Blin M."/>
            <person name="Borowsky R."/>
            <person name="Chalopin D."/>
            <person name="Hinaux H."/>
            <person name="Jeffery W.R."/>
            <person name="Keene A."/>
            <person name="Ma L."/>
            <person name="Minx P."/>
            <person name="Murphy D."/>
            <person name="O'Quin K.E."/>
            <person name="Retaux S."/>
            <person name="Rohner N."/>
            <person name="Searle S.M."/>
            <person name="Stahl B.A."/>
            <person name="Tabin C."/>
            <person name="Volff J.N."/>
            <person name="Yoshizawa M."/>
            <person name="Warren W.C."/>
        </authorList>
    </citation>
    <scope>NUCLEOTIDE SEQUENCE [LARGE SCALE GENOMIC DNA]</scope>
    <source>
        <strain evidence="10">female</strain>
    </source>
</reference>
<organism evidence="9 10">
    <name type="scientific">Astyanax mexicanus</name>
    <name type="common">Blind cave fish</name>
    <name type="synonym">Astyanax fasciatus mexicanus</name>
    <dbReference type="NCBI Taxonomy" id="7994"/>
    <lineage>
        <taxon>Eukaryota</taxon>
        <taxon>Metazoa</taxon>
        <taxon>Chordata</taxon>
        <taxon>Craniata</taxon>
        <taxon>Vertebrata</taxon>
        <taxon>Euteleostomi</taxon>
        <taxon>Actinopterygii</taxon>
        <taxon>Neopterygii</taxon>
        <taxon>Teleostei</taxon>
        <taxon>Ostariophysi</taxon>
        <taxon>Characiformes</taxon>
        <taxon>Characoidei</taxon>
        <taxon>Acestrorhamphidae</taxon>
        <taxon>Acestrorhamphinae</taxon>
        <taxon>Astyanax</taxon>
    </lineage>
</organism>
<evidence type="ECO:0000313" key="9">
    <source>
        <dbReference type="Ensembl" id="ENSAMXP00000037841.1"/>
    </source>
</evidence>
<dbReference type="Pfam" id="PF07766">
    <property type="entry name" value="LETM1_RBD"/>
    <property type="match status" value="2"/>
</dbReference>
<dbReference type="STRING" id="7994.ENSAMXP00000037841"/>
<dbReference type="Bgee" id="ENSAMXG00000029546">
    <property type="expression patterns" value="Expressed in muscle tissue and 13 other cell types or tissues"/>
</dbReference>
<dbReference type="AlphaFoldDB" id="A0A3B1J7H9"/>
<comment type="subcellular location">
    <subcellularLocation>
        <location evidence="1">Mitochondrion inner membrane</location>
        <topology evidence="1">Single-pass membrane protein</topology>
    </subcellularLocation>
</comment>
<evidence type="ECO:0000259" key="8">
    <source>
        <dbReference type="Pfam" id="PF07766"/>
    </source>
</evidence>
<dbReference type="GO" id="GO:0043022">
    <property type="term" value="F:ribosome binding"/>
    <property type="evidence" value="ECO:0007669"/>
    <property type="project" value="InterPro"/>
</dbReference>
<dbReference type="Ensembl" id="ENSAMXT00000031877.1">
    <property type="protein sequence ID" value="ENSAMXP00000037841.1"/>
    <property type="gene ID" value="ENSAMXG00000029546.1"/>
</dbReference>
<evidence type="ECO:0000256" key="3">
    <source>
        <dbReference type="ARBA" id="ARBA00022792"/>
    </source>
</evidence>
<reference evidence="10" key="1">
    <citation type="submission" date="2013-03" db="EMBL/GenBank/DDBJ databases">
        <authorList>
            <person name="Jeffery W."/>
            <person name="Warren W."/>
            <person name="Wilson R.K."/>
        </authorList>
    </citation>
    <scope>NUCLEOTIDE SEQUENCE</scope>
    <source>
        <strain evidence="10">female</strain>
    </source>
</reference>
<reference evidence="9" key="3">
    <citation type="submission" date="2025-08" db="UniProtKB">
        <authorList>
            <consortium name="Ensembl"/>
        </authorList>
    </citation>
    <scope>IDENTIFICATION</scope>
</reference>
<keyword evidence="3" id="KW-0999">Mitochondrion inner membrane</keyword>